<evidence type="ECO:0000256" key="2">
    <source>
        <dbReference type="ARBA" id="ARBA00022600"/>
    </source>
</evidence>
<feature type="domain" description="Glucose-1-phosphate adenylyltransferase/Bifunctional protein GlmU-like C-terminal hexapeptide" evidence="11">
    <location>
        <begin position="289"/>
        <end position="358"/>
    </location>
</feature>
<evidence type="ECO:0000256" key="4">
    <source>
        <dbReference type="ARBA" id="ARBA00022695"/>
    </source>
</evidence>
<dbReference type="InterPro" id="IPR056818">
    <property type="entry name" value="GlmU/GlgC-like_hexapep"/>
</dbReference>
<dbReference type="InterPro" id="IPR029044">
    <property type="entry name" value="Nucleotide-diphossugar_trans"/>
</dbReference>
<dbReference type="PROSITE" id="PS00808">
    <property type="entry name" value="ADP_GLC_PYROPHOSPH_1"/>
    <property type="match status" value="1"/>
</dbReference>
<dbReference type="NCBIfam" id="TIGR02091">
    <property type="entry name" value="glgC"/>
    <property type="match status" value="1"/>
</dbReference>
<keyword evidence="7 9" id="KW-0320">Glycogen biosynthesis</keyword>
<keyword evidence="4 9" id="KW-0548">Nucleotidyltransferase</keyword>
<dbReference type="RefSeq" id="WP_095334485.1">
    <property type="nucleotide sequence ID" value="NZ_NQNY01000002.1"/>
</dbReference>
<dbReference type="Gene3D" id="2.160.10.10">
    <property type="entry name" value="Hexapeptide repeat proteins"/>
    <property type="match status" value="1"/>
</dbReference>
<comment type="subunit">
    <text evidence="9">Homotetramer.</text>
</comment>
<keyword evidence="6 9" id="KW-0067">ATP-binding</keyword>
<accession>A0A269TJI3</accession>
<evidence type="ECO:0000256" key="8">
    <source>
        <dbReference type="ARBA" id="ARBA00023277"/>
    </source>
</evidence>
<dbReference type="HAMAP" id="MF_00624">
    <property type="entry name" value="GlgC"/>
    <property type="match status" value="1"/>
</dbReference>
<protein>
    <recommendedName>
        <fullName evidence="9">Glucose-1-phosphate adenylyltransferase</fullName>
        <ecNumber evidence="9">2.7.7.27</ecNumber>
    </recommendedName>
    <alternativeName>
        <fullName evidence="9">ADP-glucose pyrophosphorylase</fullName>
        <shortName evidence="9">ADPGlc PPase</shortName>
    </alternativeName>
    <alternativeName>
        <fullName evidence="9">ADP-glucose synthase</fullName>
    </alternativeName>
</protein>
<evidence type="ECO:0000259" key="10">
    <source>
        <dbReference type="Pfam" id="PF00483"/>
    </source>
</evidence>
<dbReference type="CDD" id="cd02508">
    <property type="entry name" value="ADP_Glucose_PP"/>
    <property type="match status" value="1"/>
</dbReference>
<dbReference type="PROSITE" id="PS00810">
    <property type="entry name" value="ADP_GLC_PYROPHOSPH_3"/>
    <property type="match status" value="1"/>
</dbReference>
<evidence type="ECO:0000313" key="12">
    <source>
        <dbReference type="EMBL" id="PAK21629.1"/>
    </source>
</evidence>
<comment type="function">
    <text evidence="9">Involved in the biosynthesis of ADP-glucose, a building block required for the elongation reactions to produce glycogen. Catalyzes the reaction between ATP and alpha-D-glucose 1-phosphate (G1P) to produce pyrophosphate and ADP-Glc.</text>
</comment>
<dbReference type="GO" id="GO:0008878">
    <property type="term" value="F:glucose-1-phosphate adenylyltransferase activity"/>
    <property type="evidence" value="ECO:0007669"/>
    <property type="project" value="UniProtKB-UniRule"/>
</dbReference>
<feature type="binding site" evidence="9">
    <location>
        <position position="190"/>
    </location>
    <ligand>
        <name>alpha-D-glucose 1-phosphate</name>
        <dbReference type="ChEBI" id="CHEBI:58601"/>
    </ligand>
</feature>
<dbReference type="OrthoDB" id="9801810at2"/>
<dbReference type="InterPro" id="IPR005835">
    <property type="entry name" value="NTP_transferase_dom"/>
</dbReference>
<dbReference type="InterPro" id="IPR005836">
    <property type="entry name" value="ADP_Glu_pyroP_CS"/>
</dbReference>
<comment type="caution">
    <text evidence="12">The sequence shown here is derived from an EMBL/GenBank/DDBJ whole genome shotgun (WGS) entry which is preliminary data.</text>
</comment>
<dbReference type="InterPro" id="IPR023049">
    <property type="entry name" value="GlgC_bac"/>
</dbReference>
<dbReference type="Gene3D" id="3.90.550.10">
    <property type="entry name" value="Spore Coat Polysaccharide Biosynthesis Protein SpsA, Chain A"/>
    <property type="match status" value="1"/>
</dbReference>
<dbReference type="EC" id="2.7.7.27" evidence="9"/>
<dbReference type="PROSITE" id="PS00809">
    <property type="entry name" value="ADP_GLC_PYROPHOSPH_2"/>
    <property type="match status" value="1"/>
</dbReference>
<comment type="similarity">
    <text evidence="1 9">Belongs to the bacterial/plant glucose-1-phosphate adenylyltransferase family.</text>
</comment>
<dbReference type="SUPFAM" id="SSF51161">
    <property type="entry name" value="Trimeric LpxA-like enzymes"/>
    <property type="match status" value="1"/>
</dbReference>
<evidence type="ECO:0000259" key="11">
    <source>
        <dbReference type="Pfam" id="PF24894"/>
    </source>
</evidence>
<dbReference type="CDD" id="cd04651">
    <property type="entry name" value="LbH_G1P_AT_C"/>
    <property type="match status" value="1"/>
</dbReference>
<evidence type="ECO:0000256" key="1">
    <source>
        <dbReference type="ARBA" id="ARBA00010443"/>
    </source>
</evidence>
<feature type="binding site" evidence="9">
    <location>
        <position position="99"/>
    </location>
    <ligand>
        <name>alpha-D-glucose 1-phosphate</name>
        <dbReference type="ChEBI" id="CHEBI:58601"/>
    </ligand>
</feature>
<feature type="binding site" evidence="9">
    <location>
        <position position="164"/>
    </location>
    <ligand>
        <name>alpha-D-glucose 1-phosphate</name>
        <dbReference type="ChEBI" id="CHEBI:58601"/>
    </ligand>
</feature>
<evidence type="ECO:0000256" key="6">
    <source>
        <dbReference type="ARBA" id="ARBA00022840"/>
    </source>
</evidence>
<dbReference type="PANTHER" id="PTHR43523:SF2">
    <property type="entry name" value="GLUCOSE-1-PHOSPHATE ADENYLYLTRANSFERASE"/>
    <property type="match status" value="1"/>
</dbReference>
<dbReference type="Pfam" id="PF24894">
    <property type="entry name" value="Hexapep_GlmU"/>
    <property type="match status" value="1"/>
</dbReference>
<gene>
    <name evidence="9" type="primary">glgC</name>
    <name evidence="12" type="ORF">CJJ23_00610</name>
</gene>
<dbReference type="InterPro" id="IPR011004">
    <property type="entry name" value="Trimer_LpxA-like_sf"/>
</dbReference>
<evidence type="ECO:0000313" key="13">
    <source>
        <dbReference type="Proteomes" id="UP000216943"/>
    </source>
</evidence>
<proteinExistence type="inferred from homology"/>
<dbReference type="EMBL" id="NQNY01000002">
    <property type="protein sequence ID" value="PAK21629.1"/>
    <property type="molecule type" value="Genomic_DNA"/>
</dbReference>
<sequence length="374" mass="41747">MKKETVALILAGGQGSRLGKLTEHIAKPAVPFGGRYRIIDFALSNCTNSGIETVGILTQYKPLALTRHIGVGMAWDLDRLNAGITILSPQVKGKTGNWYEGTAHAVYENFEYIEEYDPEYLLILSGDHIYKMDYSLLIDYHKNHEADVTIAAMEVPWEDASRFGILNVDSERKIVEFEEKPAKPKSNLASMGIYVFSWKVLRDVMNYCTENKINVHDFGHNVLPYMLKAGKSIFAYPFVGYWRDVGTVASYWEANLDLINYQSELDLSDRKWVIYTKGNSLPPQYIGDSATIKKSFIANGSVIYGHVENSMIFPGVTIEKGAVVKDSVVMGLSKVGANSKITKSVVMENVKVPENKLIKSADENEVFVYAGEGK</sequence>
<dbReference type="UniPathway" id="UPA00164"/>
<feature type="binding site" evidence="9">
    <location>
        <begin position="179"/>
        <end position="180"/>
    </location>
    <ligand>
        <name>alpha-D-glucose 1-phosphate</name>
        <dbReference type="ChEBI" id="CHEBI:58601"/>
    </ligand>
</feature>
<dbReference type="AlphaFoldDB" id="A0A269TJI3"/>
<feature type="site" description="Could play a key role in the communication between the regulatory and the substrate sites" evidence="9">
    <location>
        <position position="59"/>
    </location>
</feature>
<comment type="pathway">
    <text evidence="9">Glycan biosynthesis; glycogen biosynthesis.</text>
</comment>
<dbReference type="Proteomes" id="UP000216943">
    <property type="component" value="Unassembled WGS sequence"/>
</dbReference>
<comment type="catalytic activity">
    <reaction evidence="9">
        <text>alpha-D-glucose 1-phosphate + ATP + H(+) = ADP-alpha-D-glucose + diphosphate</text>
        <dbReference type="Rhea" id="RHEA:12120"/>
        <dbReference type="ChEBI" id="CHEBI:15378"/>
        <dbReference type="ChEBI" id="CHEBI:30616"/>
        <dbReference type="ChEBI" id="CHEBI:33019"/>
        <dbReference type="ChEBI" id="CHEBI:57498"/>
        <dbReference type="ChEBI" id="CHEBI:58601"/>
        <dbReference type="EC" id="2.7.7.27"/>
    </reaction>
</comment>
<organism evidence="12 13">
    <name type="scientific">Mycoplasmopsis agassizii</name>
    <dbReference type="NCBI Taxonomy" id="33922"/>
    <lineage>
        <taxon>Bacteria</taxon>
        <taxon>Bacillati</taxon>
        <taxon>Mycoplasmatota</taxon>
        <taxon>Mycoplasmoidales</taxon>
        <taxon>Metamycoplasmataceae</taxon>
        <taxon>Mycoplasmopsis</taxon>
    </lineage>
</organism>
<feature type="domain" description="Nucleotidyl transferase" evidence="10">
    <location>
        <begin position="7"/>
        <end position="258"/>
    </location>
</feature>
<dbReference type="Pfam" id="PF00483">
    <property type="entry name" value="NTP_transferase"/>
    <property type="match status" value="1"/>
</dbReference>
<name>A0A269TJI3_9BACT</name>
<keyword evidence="3 9" id="KW-0808">Transferase</keyword>
<keyword evidence="8 9" id="KW-0119">Carbohydrate metabolism</keyword>
<keyword evidence="2 9" id="KW-0321">Glycogen metabolism</keyword>
<keyword evidence="5 9" id="KW-0547">Nucleotide-binding</keyword>
<dbReference type="PANTHER" id="PTHR43523">
    <property type="entry name" value="GLUCOSE-1-PHOSPHATE ADENYLYLTRANSFERASE-RELATED"/>
    <property type="match status" value="1"/>
</dbReference>
<dbReference type="GO" id="GO:0005524">
    <property type="term" value="F:ATP binding"/>
    <property type="evidence" value="ECO:0007669"/>
    <property type="project" value="UniProtKB-KW"/>
</dbReference>
<dbReference type="GO" id="GO:0005978">
    <property type="term" value="P:glycogen biosynthetic process"/>
    <property type="evidence" value="ECO:0007669"/>
    <property type="project" value="UniProtKB-UniRule"/>
</dbReference>
<evidence type="ECO:0000256" key="7">
    <source>
        <dbReference type="ARBA" id="ARBA00023056"/>
    </source>
</evidence>
<feature type="site" description="Could play a key role in the communication between the regulatory and the substrate sites" evidence="9">
    <location>
        <position position="98"/>
    </location>
</feature>
<dbReference type="SUPFAM" id="SSF53448">
    <property type="entry name" value="Nucleotide-diphospho-sugar transferases"/>
    <property type="match status" value="1"/>
</dbReference>
<evidence type="ECO:0000256" key="3">
    <source>
        <dbReference type="ARBA" id="ARBA00022679"/>
    </source>
</evidence>
<dbReference type="NCBIfam" id="NF003670">
    <property type="entry name" value="PRK05293.1"/>
    <property type="match status" value="1"/>
</dbReference>
<reference evidence="13" key="1">
    <citation type="submission" date="2017-08" db="EMBL/GenBank/DDBJ databases">
        <authorList>
            <person name="Alvarez-Ponce D."/>
            <person name="Weitzman C.L."/>
            <person name="Tillett R.L."/>
            <person name="Sandmeier F.C."/>
            <person name="Tracy C.R."/>
        </authorList>
    </citation>
    <scope>NUCLEOTIDE SEQUENCE [LARGE SCALE GENOMIC DNA]</scope>
    <source>
        <strain evidence="13">723</strain>
    </source>
</reference>
<evidence type="ECO:0000256" key="9">
    <source>
        <dbReference type="HAMAP-Rule" id="MF_00624"/>
    </source>
</evidence>
<evidence type="ECO:0000256" key="5">
    <source>
        <dbReference type="ARBA" id="ARBA00022741"/>
    </source>
</evidence>
<dbReference type="InterPro" id="IPR011831">
    <property type="entry name" value="ADP-Glc_PPase"/>
</dbReference>